<evidence type="ECO:0000256" key="1">
    <source>
        <dbReference type="SAM" id="Phobius"/>
    </source>
</evidence>
<keyword evidence="1" id="KW-0472">Membrane</keyword>
<proteinExistence type="predicted"/>
<accession>A0A8H7MZQ8</accession>
<keyword evidence="1" id="KW-0812">Transmembrane</keyword>
<organism evidence="2 3">
    <name type="scientific">Bionectria ochroleuca</name>
    <name type="common">Gliocladium roseum</name>
    <dbReference type="NCBI Taxonomy" id="29856"/>
    <lineage>
        <taxon>Eukaryota</taxon>
        <taxon>Fungi</taxon>
        <taxon>Dikarya</taxon>
        <taxon>Ascomycota</taxon>
        <taxon>Pezizomycotina</taxon>
        <taxon>Sordariomycetes</taxon>
        <taxon>Hypocreomycetidae</taxon>
        <taxon>Hypocreales</taxon>
        <taxon>Bionectriaceae</taxon>
        <taxon>Clonostachys</taxon>
    </lineage>
</organism>
<name>A0A8H7MZQ8_BIOOC</name>
<dbReference type="EMBL" id="JADCTT010000008">
    <property type="protein sequence ID" value="KAF9749161.1"/>
    <property type="molecule type" value="Genomic_DNA"/>
</dbReference>
<dbReference type="AlphaFoldDB" id="A0A8H7MZQ8"/>
<dbReference type="Proteomes" id="UP000616885">
    <property type="component" value="Unassembled WGS sequence"/>
</dbReference>
<reference evidence="2" key="1">
    <citation type="submission" date="2020-10" db="EMBL/GenBank/DDBJ databases">
        <title>High-Quality Genome Resource of Clonostachys rosea strain S41 by Oxford Nanopore Long-Read Sequencing.</title>
        <authorList>
            <person name="Wang H."/>
        </authorList>
    </citation>
    <scope>NUCLEOTIDE SEQUENCE</scope>
    <source>
        <strain evidence="2">S41</strain>
    </source>
</reference>
<comment type="caution">
    <text evidence="2">The sequence shown here is derived from an EMBL/GenBank/DDBJ whole genome shotgun (WGS) entry which is preliminary data.</text>
</comment>
<keyword evidence="1" id="KW-1133">Transmembrane helix</keyword>
<gene>
    <name evidence="2" type="ORF">IM811_016956</name>
</gene>
<feature type="transmembrane region" description="Helical" evidence="1">
    <location>
        <begin position="21"/>
        <end position="39"/>
    </location>
</feature>
<feature type="transmembrane region" description="Helical" evidence="1">
    <location>
        <begin position="45"/>
        <end position="63"/>
    </location>
</feature>
<evidence type="ECO:0000313" key="2">
    <source>
        <dbReference type="EMBL" id="KAF9749161.1"/>
    </source>
</evidence>
<sequence length="102" mass="11601">MPERLCKRFVCGQDATDILHLFILAIIFIFIIVSLGDFFNCHRPAFALAVFVSCRLGILGRLFRRGWFANGLGSWFELRLHRGRRVKTCTASEELGGATPVW</sequence>
<evidence type="ECO:0008006" key="4">
    <source>
        <dbReference type="Google" id="ProtNLM"/>
    </source>
</evidence>
<protein>
    <recommendedName>
        <fullName evidence="4">Transmembrane protein</fullName>
    </recommendedName>
</protein>
<evidence type="ECO:0000313" key="3">
    <source>
        <dbReference type="Proteomes" id="UP000616885"/>
    </source>
</evidence>